<evidence type="ECO:0000259" key="1">
    <source>
        <dbReference type="Pfam" id="PF12760"/>
    </source>
</evidence>
<dbReference type="InterPro" id="IPR024442">
    <property type="entry name" value="Transposase_Zn_ribbon"/>
</dbReference>
<reference evidence="2 3" key="1">
    <citation type="submission" date="2024-09" db="EMBL/GenBank/DDBJ databases">
        <title>Paenibacillus zeirhizospherea sp. nov., isolated from surface of the maize (Zea mays) roots in a horticulture field, Hungary.</title>
        <authorList>
            <person name="Marton D."/>
            <person name="Farkas M."/>
            <person name="Bedics A."/>
            <person name="Toth E."/>
            <person name="Tancsics A."/>
            <person name="Boka K."/>
            <person name="Maroti G."/>
            <person name="Kriszt B."/>
            <person name="Cserhati M."/>
        </authorList>
    </citation>
    <scope>NUCLEOTIDE SEQUENCE [LARGE SCALE GENOMIC DNA]</scope>
    <source>
        <strain evidence="2 3">KCTC 33519</strain>
    </source>
</reference>
<evidence type="ECO:0000313" key="2">
    <source>
        <dbReference type="EMBL" id="MFB5268810.1"/>
    </source>
</evidence>
<comment type="caution">
    <text evidence="2">The sequence shown here is derived from an EMBL/GenBank/DDBJ whole genome shotgun (WGS) entry which is preliminary data.</text>
</comment>
<sequence>MEVQVETELQPFSSRYHNEQACMEALIAMKWPNGFVCPRCAHTRCSRLTSRRIPMFECARCAHQTSALVGTIFERTHLPLTKWFQALELFLLPDGISAMRLSQVIQVTYKTAWAMLHRIRHAIGEFDARELLCGDVKVNSDLYGCNPSRPQFSHPHASVVVAGCTVTESGELEQVKIRLVPQKKGDRQRANRHELAAFINEQVDVRASAVQSFLQAYRLYTPLRKVVREAWKSLKRTYVALGTKHLQAYLNEYTGRRRLRLTEGEETHLSGAEGTMWQKLLYIGVAIPAIPYRRLIARQPVQPLAAAS</sequence>
<organism evidence="2 3">
    <name type="scientific">Paenibacillus enshidis</name>
    <dbReference type="NCBI Taxonomy" id="1458439"/>
    <lineage>
        <taxon>Bacteria</taxon>
        <taxon>Bacillati</taxon>
        <taxon>Bacillota</taxon>
        <taxon>Bacilli</taxon>
        <taxon>Bacillales</taxon>
        <taxon>Paenibacillaceae</taxon>
        <taxon>Paenibacillus</taxon>
    </lineage>
</organism>
<protein>
    <submittedName>
        <fullName evidence="2">Transposase</fullName>
    </submittedName>
</protein>
<keyword evidence="3" id="KW-1185">Reference proteome</keyword>
<accession>A0ABV5AXU4</accession>
<dbReference type="Pfam" id="PF12760">
    <property type="entry name" value="Zn_ribbon_IS1595"/>
    <property type="match status" value="1"/>
</dbReference>
<dbReference type="Proteomes" id="UP001580346">
    <property type="component" value="Unassembled WGS sequence"/>
</dbReference>
<dbReference type="RefSeq" id="WP_375357093.1">
    <property type="nucleotide sequence ID" value="NZ_JBHHMI010000020.1"/>
</dbReference>
<evidence type="ECO:0000313" key="3">
    <source>
        <dbReference type="Proteomes" id="UP001580346"/>
    </source>
</evidence>
<gene>
    <name evidence="2" type="ORF">ACE41H_18765</name>
</gene>
<feature type="domain" description="Transposase zinc-ribbon" evidence="1">
    <location>
        <begin position="18"/>
        <end position="64"/>
    </location>
</feature>
<name>A0ABV5AXU4_9BACL</name>
<dbReference type="EMBL" id="JBHHMI010000020">
    <property type="protein sequence ID" value="MFB5268810.1"/>
    <property type="molecule type" value="Genomic_DNA"/>
</dbReference>
<proteinExistence type="predicted"/>